<evidence type="ECO:0000313" key="3">
    <source>
        <dbReference type="Proteomes" id="UP001310692"/>
    </source>
</evidence>
<organism evidence="2 3">
    <name type="scientific">Hyphobacterium marinum</name>
    <dbReference type="NCBI Taxonomy" id="3116574"/>
    <lineage>
        <taxon>Bacteria</taxon>
        <taxon>Pseudomonadati</taxon>
        <taxon>Pseudomonadota</taxon>
        <taxon>Alphaproteobacteria</taxon>
        <taxon>Maricaulales</taxon>
        <taxon>Maricaulaceae</taxon>
        <taxon>Hyphobacterium</taxon>
    </lineage>
</organism>
<dbReference type="HAMAP" id="MF_00652">
    <property type="entry name" value="UPF0246"/>
    <property type="match status" value="1"/>
</dbReference>
<comment type="caution">
    <text evidence="2">The sequence shown here is derived from an EMBL/GenBank/DDBJ whole genome shotgun (WGS) entry which is preliminary data.</text>
</comment>
<evidence type="ECO:0000313" key="2">
    <source>
        <dbReference type="EMBL" id="MEE2567412.1"/>
    </source>
</evidence>
<evidence type="ECO:0000256" key="1">
    <source>
        <dbReference type="HAMAP-Rule" id="MF_00652"/>
    </source>
</evidence>
<dbReference type="RefSeq" id="WP_330196973.1">
    <property type="nucleotide sequence ID" value="NZ_JAZDRO010000005.1"/>
</dbReference>
<keyword evidence="3" id="KW-1185">Reference proteome</keyword>
<dbReference type="NCBIfam" id="NF002542">
    <property type="entry name" value="PRK02101.1-3"/>
    <property type="match status" value="1"/>
</dbReference>
<name>A0ABU7M0R6_9PROT</name>
<proteinExistence type="inferred from homology"/>
<dbReference type="InterPro" id="IPR005583">
    <property type="entry name" value="YaaA"/>
</dbReference>
<comment type="similarity">
    <text evidence="1">Belongs to the UPF0246 family.</text>
</comment>
<protein>
    <recommendedName>
        <fullName evidence="1">UPF0246 protein V0U35_12060</fullName>
    </recommendedName>
</protein>
<dbReference type="PANTHER" id="PTHR30283">
    <property type="entry name" value="PEROXIDE STRESS RESPONSE PROTEIN YAAA"/>
    <property type="match status" value="1"/>
</dbReference>
<dbReference type="PANTHER" id="PTHR30283:SF4">
    <property type="entry name" value="PEROXIDE STRESS RESISTANCE PROTEIN YAAA"/>
    <property type="match status" value="1"/>
</dbReference>
<reference evidence="2 3" key="1">
    <citation type="submission" date="2024-01" db="EMBL/GenBank/DDBJ databases">
        <title>Hyphobacterium bacterium isolated from marine sediment.</title>
        <authorList>
            <person name="Zhao S."/>
        </authorList>
    </citation>
    <scope>NUCLEOTIDE SEQUENCE [LARGE SCALE GENOMIC DNA]</scope>
    <source>
        <strain evidence="2 3">Y60-23</strain>
    </source>
</reference>
<dbReference type="EMBL" id="JAZDRO010000005">
    <property type="protein sequence ID" value="MEE2567412.1"/>
    <property type="molecule type" value="Genomic_DNA"/>
</dbReference>
<dbReference type="Pfam" id="PF03883">
    <property type="entry name" value="H2O2_YaaD"/>
    <property type="match status" value="1"/>
</dbReference>
<gene>
    <name evidence="2" type="primary">yaaA</name>
    <name evidence="2" type="ORF">V0U35_12060</name>
</gene>
<dbReference type="Proteomes" id="UP001310692">
    <property type="component" value="Unassembled WGS sequence"/>
</dbReference>
<accession>A0ABU7M0R6</accession>
<sequence length="261" mass="29544">MLILLSPAKRLDFDPAPISPATTEPELMDRAAILSKTTRNQTRTKIKSMMGLSDDLAQLNYERFRAFDPAKNADGQPAIMTFAGEVYRGLDARSMKAGDLDWAQDRLRMLSGLYGVLRPLDAIQPYRLEMGTRLKTRRGETLYDYWGSDIAKTLNRTLDGHKSRTILNLASNEYFRAVDKKTLDANVIDVAFKEIKGGKARSLFMFVKVARGLMARWIIDNRIDDPAKLKDFNVEGYRFDPEASTDTTLEFSRPQPAPKRG</sequence>